<evidence type="ECO:0000256" key="15">
    <source>
        <dbReference type="PIRSR" id="PIRSR603739-50"/>
    </source>
</evidence>
<keyword evidence="10" id="KW-0408">Iron</keyword>
<feature type="modified residue" description="N6-(pyridoxal phosphate)lysine" evidence="15">
    <location>
        <position position="323"/>
    </location>
</feature>
<dbReference type="NCBIfam" id="TIGR03821">
    <property type="entry name" value="EFP_modif_epmB"/>
    <property type="match status" value="1"/>
</dbReference>
<dbReference type="InterPro" id="IPR003739">
    <property type="entry name" value="Lys_aminomutase/Glu_NH3_mut"/>
</dbReference>
<feature type="binding site" evidence="14">
    <location>
        <position position="115"/>
    </location>
    <ligand>
        <name>[4Fe-4S] cluster</name>
        <dbReference type="ChEBI" id="CHEBI:49883"/>
        <note>4Fe-4S-S-AdoMet</note>
    </ligand>
</feature>
<feature type="binding site" evidence="14">
    <location>
        <position position="118"/>
    </location>
    <ligand>
        <name>[4Fe-4S] cluster</name>
        <dbReference type="ChEBI" id="CHEBI:49883"/>
        <note>4Fe-4S-S-AdoMet</note>
    </ligand>
</feature>
<evidence type="ECO:0000256" key="14">
    <source>
        <dbReference type="PIRSR" id="PIRSR004911-1"/>
    </source>
</evidence>
<evidence type="ECO:0000259" key="16">
    <source>
        <dbReference type="PROSITE" id="PS51918"/>
    </source>
</evidence>
<evidence type="ECO:0000256" key="4">
    <source>
        <dbReference type="ARBA" id="ARBA00008703"/>
    </source>
</evidence>
<evidence type="ECO:0000256" key="7">
    <source>
        <dbReference type="ARBA" id="ARBA00022691"/>
    </source>
</evidence>
<dbReference type="CDD" id="cd01335">
    <property type="entry name" value="Radical_SAM"/>
    <property type="match status" value="1"/>
</dbReference>
<keyword evidence="7" id="KW-0949">S-adenosyl-L-methionine</keyword>
<feature type="domain" description="Radical SAM core" evidence="16">
    <location>
        <begin position="97"/>
        <end position="312"/>
    </location>
</feature>
<sequence length="341" mass="37592">MSTPQWQREWQSSITDPARLIDTLGLDPALLEPAHQAARLFALRVPQAYLARMRPGDPHDPLLRQVLPLGTETEDTPGFTDDPVGDGASLHAGGVIHKYHGRALLIATGACAINCRYCFRRHFPYAEANASTGQWREALTYLRADPSIEEVILSGGDPLSLNDRRLSQLAEGLAAIPHLKRLRVHSRLPVVLPSRIDSALLDWLTGHHLQPVMVIHANHPNELGEDVAEAMQRLADHGVRLFNQAVLLRGVNDHADTLADLSERLFAIGVQPYYLHLLDRVQGAAHFEVSEAEATTLMRQITARLPGYLLPRLVREVPGEPSKTPIDCAMPRCAPQSADAT</sequence>
<dbReference type="GO" id="GO:0046872">
    <property type="term" value="F:metal ion binding"/>
    <property type="evidence" value="ECO:0007669"/>
    <property type="project" value="UniProtKB-KW"/>
</dbReference>
<dbReference type="InterPro" id="IPR022462">
    <property type="entry name" value="EpmB"/>
</dbReference>
<dbReference type="InterPro" id="IPR013785">
    <property type="entry name" value="Aldolase_TIM"/>
</dbReference>
<keyword evidence="12" id="KW-0413">Isomerase</keyword>
<evidence type="ECO:0000256" key="5">
    <source>
        <dbReference type="ARBA" id="ARBA00022363"/>
    </source>
</evidence>
<dbReference type="Gene3D" id="3.20.20.70">
    <property type="entry name" value="Aldolase class I"/>
    <property type="match status" value="1"/>
</dbReference>
<keyword evidence="8 14" id="KW-0479">Metal-binding</keyword>
<dbReference type="GO" id="GO:0016853">
    <property type="term" value="F:isomerase activity"/>
    <property type="evidence" value="ECO:0007669"/>
    <property type="project" value="UniProtKB-KW"/>
</dbReference>
<dbReference type="Pfam" id="PF04055">
    <property type="entry name" value="Radical_SAM"/>
    <property type="match status" value="1"/>
</dbReference>
<gene>
    <name evidence="17" type="primary">epmB</name>
    <name evidence="17" type="ORF">FKY71_01605</name>
</gene>
<dbReference type="PIRSF" id="PIRSF004911">
    <property type="entry name" value="DUF160"/>
    <property type="match status" value="1"/>
</dbReference>
<accession>A0A540VVG7</accession>
<dbReference type="SFLD" id="SFLDS00029">
    <property type="entry name" value="Radical_SAM"/>
    <property type="match status" value="1"/>
</dbReference>
<dbReference type="Proteomes" id="UP000315400">
    <property type="component" value="Unassembled WGS sequence"/>
</dbReference>
<organism evidence="17 18">
    <name type="scientific">Spiribacter salinus</name>
    <dbReference type="NCBI Taxonomy" id="1335746"/>
    <lineage>
        <taxon>Bacteria</taxon>
        <taxon>Pseudomonadati</taxon>
        <taxon>Pseudomonadota</taxon>
        <taxon>Gammaproteobacteria</taxon>
        <taxon>Chromatiales</taxon>
        <taxon>Ectothiorhodospiraceae</taxon>
        <taxon>Spiribacter</taxon>
    </lineage>
</organism>
<dbReference type="SFLD" id="SFLDG01070">
    <property type="entry name" value="PLP-dependent"/>
    <property type="match status" value="1"/>
</dbReference>
<keyword evidence="9 15" id="KW-0663">Pyridoxal phosphate</keyword>
<evidence type="ECO:0000256" key="12">
    <source>
        <dbReference type="ARBA" id="ARBA00023235"/>
    </source>
</evidence>
<feature type="binding site" evidence="14">
    <location>
        <position position="111"/>
    </location>
    <ligand>
        <name>[4Fe-4S] cluster</name>
        <dbReference type="ChEBI" id="CHEBI:49883"/>
        <note>4Fe-4S-S-AdoMet</note>
    </ligand>
</feature>
<dbReference type="GO" id="GO:0051539">
    <property type="term" value="F:4 iron, 4 sulfur cluster binding"/>
    <property type="evidence" value="ECO:0007669"/>
    <property type="project" value="UniProtKB-KW"/>
</dbReference>
<evidence type="ECO:0000256" key="11">
    <source>
        <dbReference type="ARBA" id="ARBA00023014"/>
    </source>
</evidence>
<dbReference type="InterPro" id="IPR007197">
    <property type="entry name" value="rSAM"/>
</dbReference>
<dbReference type="PANTHER" id="PTHR30538">
    <property type="entry name" value="LYSINE 2,3-AMINOMUTASE-RELATED"/>
    <property type="match status" value="1"/>
</dbReference>
<comment type="catalytic activity">
    <reaction evidence="1">
        <text>L-lysine = D-beta-lysine</text>
        <dbReference type="Rhea" id="RHEA:44148"/>
        <dbReference type="ChEBI" id="CHEBI:32551"/>
        <dbReference type="ChEBI" id="CHEBI:84138"/>
    </reaction>
</comment>
<keyword evidence="11 14" id="KW-0411">Iron-sulfur</keyword>
<evidence type="ECO:0000256" key="10">
    <source>
        <dbReference type="ARBA" id="ARBA00023004"/>
    </source>
</evidence>
<dbReference type="SUPFAM" id="SSF102114">
    <property type="entry name" value="Radical SAM enzymes"/>
    <property type="match status" value="1"/>
</dbReference>
<evidence type="ECO:0000256" key="6">
    <source>
        <dbReference type="ARBA" id="ARBA00022485"/>
    </source>
</evidence>
<evidence type="ECO:0000256" key="13">
    <source>
        <dbReference type="ARBA" id="ARBA00030756"/>
    </source>
</evidence>
<evidence type="ECO:0000256" key="1">
    <source>
        <dbReference type="ARBA" id="ARBA00001352"/>
    </source>
</evidence>
<evidence type="ECO:0000256" key="8">
    <source>
        <dbReference type="ARBA" id="ARBA00022723"/>
    </source>
</evidence>
<evidence type="ECO:0000256" key="2">
    <source>
        <dbReference type="ARBA" id="ARBA00001933"/>
    </source>
</evidence>
<dbReference type="NCBIfam" id="TIGR00238">
    <property type="entry name" value="KamA family radical SAM protein"/>
    <property type="match status" value="1"/>
</dbReference>
<proteinExistence type="inferred from homology"/>
<dbReference type="STRING" id="1260251.SPISAL_06525"/>
<protein>
    <recommendedName>
        <fullName evidence="5">L-lysine 2,3-aminomutase</fullName>
    </recommendedName>
    <alternativeName>
        <fullName evidence="13">EF-P post-translational modification enzyme B</fullName>
    </alternativeName>
</protein>
<dbReference type="InterPro" id="IPR058240">
    <property type="entry name" value="rSAM_sf"/>
</dbReference>
<evidence type="ECO:0000256" key="3">
    <source>
        <dbReference type="ARBA" id="ARBA00001966"/>
    </source>
</evidence>
<dbReference type="PROSITE" id="PS51918">
    <property type="entry name" value="RADICAL_SAM"/>
    <property type="match status" value="1"/>
</dbReference>
<dbReference type="AlphaFoldDB" id="A0A540VVG7"/>
<dbReference type="PANTHER" id="PTHR30538:SF1">
    <property type="entry name" value="L-LYSINE 2,3-AMINOMUTASE"/>
    <property type="match status" value="1"/>
</dbReference>
<keyword evidence="6 14" id="KW-0004">4Fe-4S</keyword>
<reference evidence="17 18" key="1">
    <citation type="submission" date="2019-06" db="EMBL/GenBank/DDBJ databases">
        <title>Metagenome assembled Genome of Spiribacter salinus SL48-SHIP from the microbial mat of Salt Lake 48 (Novosibirsk region, Russia).</title>
        <authorList>
            <person name="Shipova A."/>
            <person name="Rozanov A.S."/>
            <person name="Bryanskaya A.V."/>
            <person name="Peltek S.E."/>
        </authorList>
    </citation>
    <scope>NUCLEOTIDE SEQUENCE [LARGE SCALE GENOMIC DNA]</scope>
    <source>
        <strain evidence="17">SL48-SHIP-2</strain>
    </source>
</reference>
<evidence type="ECO:0000313" key="18">
    <source>
        <dbReference type="Proteomes" id="UP000315400"/>
    </source>
</evidence>
<evidence type="ECO:0000313" key="17">
    <source>
        <dbReference type="EMBL" id="TQF00753.1"/>
    </source>
</evidence>
<name>A0A540VVG7_9GAMM</name>
<dbReference type="SFLD" id="SFLDF00314">
    <property type="entry name" value="L-lysine_2_3-aminomutase_(yjeK"/>
    <property type="match status" value="1"/>
</dbReference>
<comment type="cofactor">
    <cofactor evidence="2 15">
        <name>pyridoxal 5'-phosphate</name>
        <dbReference type="ChEBI" id="CHEBI:597326"/>
    </cofactor>
</comment>
<comment type="cofactor">
    <cofactor evidence="3">
        <name>[4Fe-4S] cluster</name>
        <dbReference type="ChEBI" id="CHEBI:49883"/>
    </cofactor>
</comment>
<dbReference type="EMBL" id="VIFK01000005">
    <property type="protein sequence ID" value="TQF00753.1"/>
    <property type="molecule type" value="Genomic_DNA"/>
</dbReference>
<comment type="similarity">
    <text evidence="4">Belongs to the radical SAM superfamily. KamA family.</text>
</comment>
<evidence type="ECO:0000256" key="9">
    <source>
        <dbReference type="ARBA" id="ARBA00022898"/>
    </source>
</evidence>
<comment type="caution">
    <text evidence="17">The sequence shown here is derived from an EMBL/GenBank/DDBJ whole genome shotgun (WGS) entry which is preliminary data.</text>
</comment>